<dbReference type="AlphaFoldDB" id="A0A3P7S380"/>
<evidence type="ECO:0000313" key="2">
    <source>
        <dbReference type="EMBL" id="VDO01411.1"/>
    </source>
</evidence>
<reference evidence="2 3" key="1">
    <citation type="submission" date="2018-11" db="EMBL/GenBank/DDBJ databases">
        <authorList>
            <consortium name="Pathogen Informatics"/>
        </authorList>
    </citation>
    <scope>NUCLEOTIDE SEQUENCE [LARGE SCALE GENOMIC DNA]</scope>
</reference>
<evidence type="ECO:0000313" key="3">
    <source>
        <dbReference type="Proteomes" id="UP000278807"/>
    </source>
</evidence>
<name>A0A3P7S380_RODNA</name>
<accession>A0A3P7S380</accession>
<keyword evidence="3" id="KW-1185">Reference proteome</keyword>
<feature type="region of interest" description="Disordered" evidence="1">
    <location>
        <begin position="205"/>
        <end position="227"/>
    </location>
</feature>
<feature type="compositionally biased region" description="Basic and acidic residues" evidence="1">
    <location>
        <begin position="212"/>
        <end position="221"/>
    </location>
</feature>
<dbReference type="EMBL" id="UZAE01004890">
    <property type="protein sequence ID" value="VDO01411.1"/>
    <property type="molecule type" value="Genomic_DNA"/>
</dbReference>
<gene>
    <name evidence="2" type="ORF">HNAJ_LOCUS5551</name>
</gene>
<proteinExistence type="predicted"/>
<dbReference type="Proteomes" id="UP000278807">
    <property type="component" value="Unassembled WGS sequence"/>
</dbReference>
<protein>
    <submittedName>
        <fullName evidence="2">Uncharacterized protein</fullName>
    </submittedName>
</protein>
<evidence type="ECO:0000256" key="1">
    <source>
        <dbReference type="SAM" id="MobiDB-lite"/>
    </source>
</evidence>
<organism evidence="2 3">
    <name type="scientific">Rodentolepis nana</name>
    <name type="common">Dwarf tapeworm</name>
    <name type="synonym">Hymenolepis nana</name>
    <dbReference type="NCBI Taxonomy" id="102285"/>
    <lineage>
        <taxon>Eukaryota</taxon>
        <taxon>Metazoa</taxon>
        <taxon>Spiralia</taxon>
        <taxon>Lophotrochozoa</taxon>
        <taxon>Platyhelminthes</taxon>
        <taxon>Cestoda</taxon>
        <taxon>Eucestoda</taxon>
        <taxon>Cyclophyllidea</taxon>
        <taxon>Hymenolepididae</taxon>
        <taxon>Rodentolepis</taxon>
    </lineage>
</organism>
<sequence length="252" mass="27891">MTEQDIRELRAPLLRVLIQAVHVDQVQSWVLLSAEEVQRYLKSVEDERTNIFKEISRMDSQDRVAAEASRISSPHIGEGGRQFTFTELSNPPAITSQYSPSARPSEQSGIRCNCGSHLAAVSTGSSPVEISCSSCVHITCEAAVKKTMVSKRPIVKHQPVGIEAGCEVNTYEVDNSMDIRLSRNQLSQLTTDDMTPDLMDIPNLLRSSPSTDHTHSEDSHGTHRTAINRINTNISLAEKSSVLTRQLINRNV</sequence>